<dbReference type="GO" id="GO:0016887">
    <property type="term" value="F:ATP hydrolysis activity"/>
    <property type="evidence" value="ECO:0007669"/>
    <property type="project" value="InterPro"/>
</dbReference>
<dbReference type="PANTHER" id="PTHR23074">
    <property type="entry name" value="AAA DOMAIN-CONTAINING"/>
    <property type="match status" value="1"/>
</dbReference>
<feature type="domain" description="ATPase AAA-type core" evidence="3">
    <location>
        <begin position="9"/>
        <end position="65"/>
    </location>
</feature>
<keyword evidence="2" id="KW-0067">ATP-binding</keyword>
<dbReference type="Pfam" id="PF00004">
    <property type="entry name" value="AAA"/>
    <property type="match status" value="1"/>
</dbReference>
<evidence type="ECO:0000313" key="5">
    <source>
        <dbReference type="Proteomes" id="UP000053240"/>
    </source>
</evidence>
<evidence type="ECO:0000256" key="1">
    <source>
        <dbReference type="ARBA" id="ARBA00022741"/>
    </source>
</evidence>
<dbReference type="EMBL" id="KQ460211">
    <property type="protein sequence ID" value="KPJ16509.1"/>
    <property type="molecule type" value="Genomic_DNA"/>
</dbReference>
<evidence type="ECO:0000313" key="4">
    <source>
        <dbReference type="EMBL" id="KPJ16509.1"/>
    </source>
</evidence>
<reference evidence="4 5" key="1">
    <citation type="journal article" date="2015" name="Nat. Commun.">
        <title>Outbred genome sequencing and CRISPR/Cas9 gene editing in butterflies.</title>
        <authorList>
            <person name="Li X."/>
            <person name="Fan D."/>
            <person name="Zhang W."/>
            <person name="Liu G."/>
            <person name="Zhang L."/>
            <person name="Zhao L."/>
            <person name="Fang X."/>
            <person name="Chen L."/>
            <person name="Dong Y."/>
            <person name="Chen Y."/>
            <person name="Ding Y."/>
            <person name="Zhao R."/>
            <person name="Feng M."/>
            <person name="Zhu Y."/>
            <person name="Feng Y."/>
            <person name="Jiang X."/>
            <person name="Zhu D."/>
            <person name="Xiang H."/>
            <person name="Feng X."/>
            <person name="Li S."/>
            <person name="Wang J."/>
            <person name="Zhang G."/>
            <person name="Kronforst M.R."/>
            <person name="Wang W."/>
        </authorList>
    </citation>
    <scope>NUCLEOTIDE SEQUENCE [LARGE SCALE GENOMIC DNA]</scope>
    <source>
        <strain evidence="4">Ya'a_city_454_Pm</strain>
        <tissue evidence="4">Whole body</tissue>
    </source>
</reference>
<protein>
    <submittedName>
        <fullName evidence="4">Spastin</fullName>
    </submittedName>
</protein>
<dbReference type="InterPro" id="IPR003959">
    <property type="entry name" value="ATPase_AAA_core"/>
</dbReference>
<accession>A0A194RGD3</accession>
<dbReference type="InterPro" id="IPR027417">
    <property type="entry name" value="P-loop_NTPase"/>
</dbReference>
<dbReference type="GO" id="GO:0005524">
    <property type="term" value="F:ATP binding"/>
    <property type="evidence" value="ECO:0007669"/>
    <property type="project" value="UniProtKB-KW"/>
</dbReference>
<dbReference type="GO" id="GO:0015630">
    <property type="term" value="C:microtubule cytoskeleton"/>
    <property type="evidence" value="ECO:0007669"/>
    <property type="project" value="TreeGrafter"/>
</dbReference>
<dbReference type="InParanoid" id="A0A194RGD3"/>
<keyword evidence="5" id="KW-1185">Reference proteome</keyword>
<dbReference type="PANTHER" id="PTHR23074:SF86">
    <property type="entry name" value="SPASTIN"/>
    <property type="match status" value="1"/>
</dbReference>
<dbReference type="SUPFAM" id="SSF52540">
    <property type="entry name" value="P-loop containing nucleoside triphosphate hydrolases"/>
    <property type="match status" value="1"/>
</dbReference>
<dbReference type="AlphaFoldDB" id="A0A194RGD3"/>
<dbReference type="Proteomes" id="UP000053240">
    <property type="component" value="Unassembled WGS sequence"/>
</dbReference>
<evidence type="ECO:0000259" key="3">
    <source>
        <dbReference type="Pfam" id="PF00004"/>
    </source>
</evidence>
<name>A0A194RGD3_PAPMA</name>
<proteinExistence type="predicted"/>
<keyword evidence="1" id="KW-0547">Nucleotide-binding</keyword>
<organism evidence="4 5">
    <name type="scientific">Papilio machaon</name>
    <name type="common">Old World swallowtail butterfly</name>
    <dbReference type="NCBI Taxonomy" id="76193"/>
    <lineage>
        <taxon>Eukaryota</taxon>
        <taxon>Metazoa</taxon>
        <taxon>Ecdysozoa</taxon>
        <taxon>Arthropoda</taxon>
        <taxon>Hexapoda</taxon>
        <taxon>Insecta</taxon>
        <taxon>Pterygota</taxon>
        <taxon>Neoptera</taxon>
        <taxon>Endopterygota</taxon>
        <taxon>Lepidoptera</taxon>
        <taxon>Glossata</taxon>
        <taxon>Ditrysia</taxon>
        <taxon>Papilionoidea</taxon>
        <taxon>Papilionidae</taxon>
        <taxon>Papilioninae</taxon>
        <taxon>Papilio</taxon>
    </lineage>
</organism>
<dbReference type="Gene3D" id="3.40.50.300">
    <property type="entry name" value="P-loop containing nucleotide triphosphate hydrolases"/>
    <property type="match status" value="1"/>
</dbReference>
<evidence type="ECO:0000256" key="2">
    <source>
        <dbReference type="ARBA" id="ARBA00022840"/>
    </source>
</evidence>
<dbReference type="GO" id="GO:0000226">
    <property type="term" value="P:microtubule cytoskeleton organization"/>
    <property type="evidence" value="ECO:0007669"/>
    <property type="project" value="UniProtKB-ARBA"/>
</dbReference>
<sequence>MKALLPLQLLLFGPPGNGKTLLARCVAAECSATFFSISAATLTSKYVGDGEKMVRALFQVARELQVCDCRDGEAALAAVPARCGAVTSLARARARTYSPR</sequence>
<dbReference type="InterPro" id="IPR050304">
    <property type="entry name" value="MT-severing_AAA_ATPase"/>
</dbReference>
<dbReference type="STRING" id="76193.A0A194RGD3"/>
<gene>
    <name evidence="4" type="ORF">RR48_08100</name>
</gene>